<feature type="compositionally biased region" description="Basic and acidic residues" evidence="3">
    <location>
        <begin position="372"/>
        <end position="381"/>
    </location>
</feature>
<dbReference type="PANTHER" id="PTHR30404:SF0">
    <property type="entry name" value="N-ACETYLMURAMOYL-L-ALANINE AMIDASE AMIC"/>
    <property type="match status" value="1"/>
</dbReference>
<evidence type="ECO:0000256" key="1">
    <source>
        <dbReference type="ARBA" id="ARBA00022801"/>
    </source>
</evidence>
<sequence>MKLSLIRSRNGKYLLLTIFLFLITSLTLALPLPAQASKAKVTGSVVNIRSGPGTNYDIIGNIYQDTEVETGQTINGWTEVSFKNINGWIRSDLLSPLSEPASFSIRITAGSANLRSGPGTSHAIVGQALKGEVFPVLEELDGWYRIRTKTGNIAYVASFLAKKITASSSPAGNASVPAPAGKPGEIEVYLDGKLLSFDVPPMIDSGRTLVPLRAIFEAMGARVEWRSDTRTVISTRGETTVVMTIGSTSPTVNGKTVPIDVPAKIVNGRTLAPLRFVGEAFGGQVEWEGSTRTVRITSPPPASNPAAFPPYVKTSSLTNLRTGAGTSFSVAEQAAAGETLPVLAAKEGWYQVSRGGKTLWVASWVVEPVWEKTESVPEKPVSEPGNSNSSLEKEASPENTDAIKQPEQENKPQEEPEIAKVNEVRLSRLRDDKGITVRIEAGKAVEPEIIQSGRTLTYTFPGMELKGLNYIKEPVGSELFEVKGVNEEGKAVIRAEIPYGIEYQTYTENNGRTRVITIPNFIMAVEKKDFGTTGERVLITTLTEAEYTRVISGDRIEIKLKHVTLGRASREYRFGGKVIDRVTFTQENDGVTAVIQTRGIGGSSTGKSGDGNILSVMIVGKDAVPVRNQNLIVIDPGHGGKETGAISPSGYMEKIPNLEIALEAGRILKAKGYQVEFTRTDDTFVSLEERAAMANQLNAAVFVSIHNNSSTNREAKGIETYFYAPADRPHLFIQKDEREDLATYVQRELVRRLNRPDRGVKQANFSVLRNTNMPSILCEVAFLSNPEEEMLLKSDYFKRQAAEAIAEGIDRYMKSRR</sequence>
<dbReference type="SUPFAM" id="SSF53187">
    <property type="entry name" value="Zn-dependent exopeptidases"/>
    <property type="match status" value="1"/>
</dbReference>
<dbReference type="STRING" id="1123382.SAMN02745221_00251"/>
<evidence type="ECO:0000259" key="4">
    <source>
        <dbReference type="PROSITE" id="PS51781"/>
    </source>
</evidence>
<name>A0A1M5JWN2_9FIRM</name>
<keyword evidence="2" id="KW-0961">Cell wall biogenesis/degradation</keyword>
<dbReference type="Gene3D" id="2.30.30.40">
    <property type="entry name" value="SH3 Domains"/>
    <property type="match status" value="3"/>
</dbReference>
<dbReference type="SMART" id="SM00287">
    <property type="entry name" value="SH3b"/>
    <property type="match status" value="3"/>
</dbReference>
<dbReference type="InterPro" id="IPR036582">
    <property type="entry name" value="Mao_N_sf"/>
</dbReference>
<protein>
    <submittedName>
        <fullName evidence="5">N-acetylmuramoyl-L-alanine amidase</fullName>
    </submittedName>
</protein>
<dbReference type="Pfam" id="PF08239">
    <property type="entry name" value="SH3_3"/>
    <property type="match status" value="3"/>
</dbReference>
<dbReference type="PROSITE" id="PS51781">
    <property type="entry name" value="SH3B"/>
    <property type="match status" value="3"/>
</dbReference>
<organism evidence="5 6">
    <name type="scientific">Thermosyntropha lipolytica DSM 11003</name>
    <dbReference type="NCBI Taxonomy" id="1123382"/>
    <lineage>
        <taxon>Bacteria</taxon>
        <taxon>Bacillati</taxon>
        <taxon>Bacillota</taxon>
        <taxon>Clostridia</taxon>
        <taxon>Eubacteriales</taxon>
        <taxon>Syntrophomonadaceae</taxon>
        <taxon>Thermosyntropha</taxon>
    </lineage>
</organism>
<dbReference type="InterPro" id="IPR002508">
    <property type="entry name" value="MurNAc-LAA_cat"/>
</dbReference>
<dbReference type="Proteomes" id="UP000242329">
    <property type="component" value="Unassembled WGS sequence"/>
</dbReference>
<dbReference type="EMBL" id="FQWY01000003">
    <property type="protein sequence ID" value="SHG44956.1"/>
    <property type="molecule type" value="Genomic_DNA"/>
</dbReference>
<evidence type="ECO:0000256" key="3">
    <source>
        <dbReference type="SAM" id="MobiDB-lite"/>
    </source>
</evidence>
<dbReference type="OrthoDB" id="9806267at2"/>
<dbReference type="Pfam" id="PF07833">
    <property type="entry name" value="Cu_amine_oxidN1"/>
    <property type="match status" value="1"/>
</dbReference>
<dbReference type="CDD" id="cd02696">
    <property type="entry name" value="MurNAc-LAA"/>
    <property type="match status" value="1"/>
</dbReference>
<accession>A0A1M5JWN2</accession>
<dbReference type="GO" id="GO:0030288">
    <property type="term" value="C:outer membrane-bounded periplasmic space"/>
    <property type="evidence" value="ECO:0007669"/>
    <property type="project" value="TreeGrafter"/>
</dbReference>
<proteinExistence type="predicted"/>
<dbReference type="SMART" id="SM00646">
    <property type="entry name" value="Ami_3"/>
    <property type="match status" value="1"/>
</dbReference>
<keyword evidence="1" id="KW-0378">Hydrolase</keyword>
<feature type="region of interest" description="Disordered" evidence="3">
    <location>
        <begin position="372"/>
        <end position="420"/>
    </location>
</feature>
<dbReference type="InterPro" id="IPR003646">
    <property type="entry name" value="SH3-like_bac-type"/>
</dbReference>
<feature type="domain" description="SH3b" evidence="4">
    <location>
        <begin position="102"/>
        <end position="164"/>
    </location>
</feature>
<dbReference type="GO" id="GO:0071555">
    <property type="term" value="P:cell wall organization"/>
    <property type="evidence" value="ECO:0007669"/>
    <property type="project" value="UniProtKB-KW"/>
</dbReference>
<dbReference type="RefSeq" id="WP_073089126.1">
    <property type="nucleotide sequence ID" value="NZ_FQWY01000003.1"/>
</dbReference>
<dbReference type="PANTHER" id="PTHR30404">
    <property type="entry name" value="N-ACETYLMURAMOYL-L-ALANINE AMIDASE"/>
    <property type="match status" value="1"/>
</dbReference>
<feature type="domain" description="SH3b" evidence="4">
    <location>
        <begin position="308"/>
        <end position="369"/>
    </location>
</feature>
<dbReference type="AlphaFoldDB" id="A0A1M5JWN2"/>
<dbReference type="SUPFAM" id="SSF55383">
    <property type="entry name" value="Copper amine oxidase, domain N"/>
    <property type="match status" value="1"/>
</dbReference>
<dbReference type="Pfam" id="PF01520">
    <property type="entry name" value="Amidase_3"/>
    <property type="match status" value="1"/>
</dbReference>
<dbReference type="InterPro" id="IPR050695">
    <property type="entry name" value="N-acetylmuramoyl_amidase_3"/>
</dbReference>
<dbReference type="Gene3D" id="3.40.630.40">
    <property type="entry name" value="Zn-dependent exopeptidases"/>
    <property type="match status" value="1"/>
</dbReference>
<evidence type="ECO:0000313" key="6">
    <source>
        <dbReference type="Proteomes" id="UP000242329"/>
    </source>
</evidence>
<keyword evidence="6" id="KW-1185">Reference proteome</keyword>
<evidence type="ECO:0000313" key="5">
    <source>
        <dbReference type="EMBL" id="SHG44956.1"/>
    </source>
</evidence>
<dbReference type="Gene3D" id="3.30.457.10">
    <property type="entry name" value="Copper amine oxidase-like, N-terminal domain"/>
    <property type="match status" value="1"/>
</dbReference>
<dbReference type="GO" id="GO:0009253">
    <property type="term" value="P:peptidoglycan catabolic process"/>
    <property type="evidence" value="ECO:0007669"/>
    <property type="project" value="InterPro"/>
</dbReference>
<feature type="compositionally biased region" description="Basic and acidic residues" evidence="3">
    <location>
        <begin position="404"/>
        <end position="420"/>
    </location>
</feature>
<dbReference type="InterPro" id="IPR012854">
    <property type="entry name" value="Cu_amine_oxidase-like_N"/>
</dbReference>
<feature type="domain" description="SH3b" evidence="4">
    <location>
        <begin position="36"/>
        <end position="98"/>
    </location>
</feature>
<dbReference type="GO" id="GO:0008745">
    <property type="term" value="F:N-acetylmuramoyl-L-alanine amidase activity"/>
    <property type="evidence" value="ECO:0007669"/>
    <property type="project" value="InterPro"/>
</dbReference>
<evidence type="ECO:0000256" key="2">
    <source>
        <dbReference type="ARBA" id="ARBA00023316"/>
    </source>
</evidence>
<gene>
    <name evidence="5" type="ORF">SAMN02745221_00251</name>
</gene>
<reference evidence="6" key="1">
    <citation type="submission" date="2016-11" db="EMBL/GenBank/DDBJ databases">
        <authorList>
            <person name="Varghese N."/>
            <person name="Submissions S."/>
        </authorList>
    </citation>
    <scope>NUCLEOTIDE SEQUENCE [LARGE SCALE GENOMIC DNA]</scope>
    <source>
        <strain evidence="6">DSM 11003</strain>
    </source>
</reference>